<sequence>MIWNFFPWLLESRRKSIRVLHLLNNMPVGFHQALQSESMLRMIRLLAHPGCFLQC</sequence>
<dbReference type="RefSeq" id="XP_007326419.1">
    <property type="nucleotide sequence ID" value="XM_007326357.1"/>
</dbReference>
<keyword evidence="2" id="KW-1185">Reference proteome</keyword>
<protein>
    <submittedName>
        <fullName evidence="1">Uncharacterized protein</fullName>
    </submittedName>
</protein>
<evidence type="ECO:0000313" key="2">
    <source>
        <dbReference type="Proteomes" id="UP000008493"/>
    </source>
</evidence>
<dbReference type="KEGG" id="abp:AGABI1DRAFT97390"/>
<dbReference type="InParanoid" id="K5XGJ4"/>
<proteinExistence type="predicted"/>
<dbReference type="AlphaFoldDB" id="K5XGJ4"/>
<organism evidence="1 2">
    <name type="scientific">Agaricus bisporus var. burnettii (strain JB137-S8 / ATCC MYA-4627 / FGSC 10392)</name>
    <name type="common">White button mushroom</name>
    <dbReference type="NCBI Taxonomy" id="597362"/>
    <lineage>
        <taxon>Eukaryota</taxon>
        <taxon>Fungi</taxon>
        <taxon>Dikarya</taxon>
        <taxon>Basidiomycota</taxon>
        <taxon>Agaricomycotina</taxon>
        <taxon>Agaricomycetes</taxon>
        <taxon>Agaricomycetidae</taxon>
        <taxon>Agaricales</taxon>
        <taxon>Agaricineae</taxon>
        <taxon>Agaricaceae</taxon>
        <taxon>Agaricus</taxon>
    </lineage>
</organism>
<evidence type="ECO:0000313" key="1">
    <source>
        <dbReference type="EMBL" id="EKM82387.1"/>
    </source>
</evidence>
<reference evidence="2" key="1">
    <citation type="journal article" date="2012" name="Proc. Natl. Acad. Sci. U.S.A.">
        <title>Genome sequence of the button mushroom Agaricus bisporus reveals mechanisms governing adaptation to a humic-rich ecological niche.</title>
        <authorList>
            <person name="Morin E."/>
            <person name="Kohler A."/>
            <person name="Baker A.R."/>
            <person name="Foulongne-Oriol M."/>
            <person name="Lombard V."/>
            <person name="Nagy L.G."/>
            <person name="Ohm R.A."/>
            <person name="Patyshakuliyeva A."/>
            <person name="Brun A."/>
            <person name="Aerts A.L."/>
            <person name="Bailey A.M."/>
            <person name="Billette C."/>
            <person name="Coutinho P.M."/>
            <person name="Deakin G."/>
            <person name="Doddapaneni H."/>
            <person name="Floudas D."/>
            <person name="Grimwood J."/>
            <person name="Hilden K."/>
            <person name="Kuees U."/>
            <person name="LaButti K.M."/>
            <person name="Lapidus A."/>
            <person name="Lindquist E.A."/>
            <person name="Lucas S.M."/>
            <person name="Murat C."/>
            <person name="Riley R.W."/>
            <person name="Salamov A.A."/>
            <person name="Schmutz J."/>
            <person name="Subramanian V."/>
            <person name="Woesten H.A.B."/>
            <person name="Xu J."/>
            <person name="Eastwood D.C."/>
            <person name="Foster G.D."/>
            <person name="Sonnenberg A.S."/>
            <person name="Cullen D."/>
            <person name="de Vries R.P."/>
            <person name="Lundell T."/>
            <person name="Hibbett D.S."/>
            <person name="Henrissat B."/>
            <person name="Burton K.S."/>
            <person name="Kerrigan R.W."/>
            <person name="Challen M.P."/>
            <person name="Grigoriev I.V."/>
            <person name="Martin F."/>
        </authorList>
    </citation>
    <scope>NUCLEOTIDE SEQUENCE [LARGE SCALE GENOMIC DNA]</scope>
    <source>
        <strain evidence="2">JB137-S8 / ATCC MYA-4627 / FGSC 10392</strain>
    </source>
</reference>
<accession>K5XGJ4</accession>
<gene>
    <name evidence="1" type="ORF">AGABI1DRAFT_97390</name>
</gene>
<dbReference type="Proteomes" id="UP000008493">
    <property type="component" value="Unassembled WGS sequence"/>
</dbReference>
<dbReference type="OMA" id="ALQSESM"/>
<dbReference type="GeneID" id="18832924"/>
<dbReference type="HOGENOM" id="CLU_3031801_0_0_1"/>
<name>K5XGJ4_AGABU</name>
<dbReference type="EMBL" id="JH971386">
    <property type="protein sequence ID" value="EKM82387.1"/>
    <property type="molecule type" value="Genomic_DNA"/>
</dbReference>